<keyword evidence="3" id="KW-1185">Reference proteome</keyword>
<sequence>MGSGVIYYKYEAHKGYNDVDIEATADLGTIKIHRYHFKDKKFTRSVHSGRIDPIVLTSSPSLCSAKEVLSESLGLHLRCYCPSLNASHGTYVVVGAISSDLPSMPTLYPSSAKEIFSHVYFIPPSEGWMCDDDEEMKKSEKEGRSETGERQEKSKTTMDSQPMDASSESGFPGFLMNDTRPVYSSFGSCLTIDSRDYDLVSGYTSGSHSFGSGNLSGVWPTSSASSE</sequence>
<feature type="region of interest" description="Disordered" evidence="1">
    <location>
        <begin position="131"/>
        <end position="173"/>
    </location>
</feature>
<gene>
    <name evidence="2" type="ORF">PIB30_056866</name>
</gene>
<evidence type="ECO:0000313" key="3">
    <source>
        <dbReference type="Proteomes" id="UP001341840"/>
    </source>
</evidence>
<organism evidence="2 3">
    <name type="scientific">Stylosanthes scabra</name>
    <dbReference type="NCBI Taxonomy" id="79078"/>
    <lineage>
        <taxon>Eukaryota</taxon>
        <taxon>Viridiplantae</taxon>
        <taxon>Streptophyta</taxon>
        <taxon>Embryophyta</taxon>
        <taxon>Tracheophyta</taxon>
        <taxon>Spermatophyta</taxon>
        <taxon>Magnoliopsida</taxon>
        <taxon>eudicotyledons</taxon>
        <taxon>Gunneridae</taxon>
        <taxon>Pentapetalae</taxon>
        <taxon>rosids</taxon>
        <taxon>fabids</taxon>
        <taxon>Fabales</taxon>
        <taxon>Fabaceae</taxon>
        <taxon>Papilionoideae</taxon>
        <taxon>50 kb inversion clade</taxon>
        <taxon>dalbergioids sensu lato</taxon>
        <taxon>Dalbergieae</taxon>
        <taxon>Pterocarpus clade</taxon>
        <taxon>Stylosanthes</taxon>
    </lineage>
</organism>
<feature type="region of interest" description="Disordered" evidence="1">
    <location>
        <begin position="206"/>
        <end position="227"/>
    </location>
</feature>
<comment type="caution">
    <text evidence="2">The sequence shown here is derived from an EMBL/GenBank/DDBJ whole genome shotgun (WGS) entry which is preliminary data.</text>
</comment>
<dbReference type="Proteomes" id="UP001341840">
    <property type="component" value="Unassembled WGS sequence"/>
</dbReference>
<accession>A0ABU6TLN8</accession>
<evidence type="ECO:0000256" key="1">
    <source>
        <dbReference type="SAM" id="MobiDB-lite"/>
    </source>
</evidence>
<feature type="compositionally biased region" description="Polar residues" evidence="1">
    <location>
        <begin position="157"/>
        <end position="169"/>
    </location>
</feature>
<protein>
    <submittedName>
        <fullName evidence="2">Uncharacterized protein</fullName>
    </submittedName>
</protein>
<dbReference type="EMBL" id="JASCZI010091080">
    <property type="protein sequence ID" value="MED6148843.1"/>
    <property type="molecule type" value="Genomic_DNA"/>
</dbReference>
<proteinExistence type="predicted"/>
<evidence type="ECO:0000313" key="2">
    <source>
        <dbReference type="EMBL" id="MED6148843.1"/>
    </source>
</evidence>
<feature type="compositionally biased region" description="Basic and acidic residues" evidence="1">
    <location>
        <begin position="135"/>
        <end position="156"/>
    </location>
</feature>
<name>A0ABU6TLN8_9FABA</name>
<reference evidence="2 3" key="1">
    <citation type="journal article" date="2023" name="Plants (Basel)">
        <title>Bridging the Gap: Combining Genomics and Transcriptomics Approaches to Understand Stylosanthes scabra, an Orphan Legume from the Brazilian Caatinga.</title>
        <authorList>
            <person name="Ferreira-Neto J.R.C."/>
            <person name="da Silva M.D."/>
            <person name="Binneck E."/>
            <person name="de Melo N.F."/>
            <person name="da Silva R.H."/>
            <person name="de Melo A.L.T.M."/>
            <person name="Pandolfi V."/>
            <person name="Bustamante F.O."/>
            <person name="Brasileiro-Vidal A.C."/>
            <person name="Benko-Iseppon A.M."/>
        </authorList>
    </citation>
    <scope>NUCLEOTIDE SEQUENCE [LARGE SCALE GENOMIC DNA]</scope>
    <source>
        <tissue evidence="2">Leaves</tissue>
    </source>
</reference>